<feature type="transmembrane region" description="Helical" evidence="1">
    <location>
        <begin position="116"/>
        <end position="139"/>
    </location>
</feature>
<feature type="transmembrane region" description="Helical" evidence="1">
    <location>
        <begin position="61"/>
        <end position="84"/>
    </location>
</feature>
<keyword evidence="3" id="KW-1185">Reference proteome</keyword>
<name>A0ABS1LCR7_9ACTN</name>
<reference evidence="2 3" key="1">
    <citation type="submission" date="2021-01" db="EMBL/GenBank/DDBJ databases">
        <title>Genome seq and assembly of Nocardiodes sp. G10.</title>
        <authorList>
            <person name="Chhetri G."/>
        </authorList>
    </citation>
    <scope>NUCLEOTIDE SEQUENCE [LARGE SCALE GENOMIC DNA]</scope>
    <source>
        <strain evidence="2 3">G10</strain>
    </source>
</reference>
<sequence>MRWSSRVLRLLGFRWVFPVGTMAVPWHPALLPLVLASLVVWTVARVVGLAVGTDGGVGGSVIGLSVGFVLVGMLLSVPVLAWVVLALGGRLVQALLALAAMLLVAMSVAAGGDPRWLAVLPTAYVVVWAAQAIGGRIAFARLRRAAGSFVPVDVRGRAVVLPSDLESGTVRDVLVRGAAGAVWQRSWQAGDGGTGRVLVTTEQAAQLREAARHALPGDTALEEVEGGTVLSWTGALPDDAVVFDVARRPDPAGLLGRDLWHVGVEGRSVVTGSARVVLPVPLLNAFHWVSLTSRNEWVVGFGRGRPRKVGPDRRAVHHLVADGGSVDPVVSPDTLAALDRAWHDVADRDADVEQLRAAALRGTVDRSAHERALAELRRGGAMLLSADAADVLATWLTKARDGRDQQQPATIARLLQTVPDAAIVDAGDRLVDALNSRKLALRWELTPDLDVTPLPRDMYRFGNHGGFGLAFDRPELYVRVGDLVPDLRPLVAELDREMALGDDVRLALARWNGS</sequence>
<dbReference type="Proteomes" id="UP000636918">
    <property type="component" value="Unassembled WGS sequence"/>
</dbReference>
<evidence type="ECO:0000256" key="1">
    <source>
        <dbReference type="SAM" id="Phobius"/>
    </source>
</evidence>
<keyword evidence="1" id="KW-0812">Transmembrane</keyword>
<dbReference type="EMBL" id="JAERSG010000004">
    <property type="protein sequence ID" value="MBL0748747.1"/>
    <property type="molecule type" value="Genomic_DNA"/>
</dbReference>
<evidence type="ECO:0000313" key="2">
    <source>
        <dbReference type="EMBL" id="MBL0748747.1"/>
    </source>
</evidence>
<organism evidence="2 3">
    <name type="scientific">Nocardioides baculatus</name>
    <dbReference type="NCBI Taxonomy" id="2801337"/>
    <lineage>
        <taxon>Bacteria</taxon>
        <taxon>Bacillati</taxon>
        <taxon>Actinomycetota</taxon>
        <taxon>Actinomycetes</taxon>
        <taxon>Propionibacteriales</taxon>
        <taxon>Nocardioidaceae</taxon>
        <taxon>Nocardioides</taxon>
    </lineage>
</organism>
<gene>
    <name evidence="2" type="ORF">JI751_14095</name>
</gene>
<dbReference type="RefSeq" id="WP_201937860.1">
    <property type="nucleotide sequence ID" value="NZ_JAERSG010000004.1"/>
</dbReference>
<feature type="transmembrane region" description="Helical" evidence="1">
    <location>
        <begin position="12"/>
        <end position="41"/>
    </location>
</feature>
<feature type="transmembrane region" description="Helical" evidence="1">
    <location>
        <begin position="91"/>
        <end position="110"/>
    </location>
</feature>
<evidence type="ECO:0000313" key="3">
    <source>
        <dbReference type="Proteomes" id="UP000636918"/>
    </source>
</evidence>
<proteinExistence type="predicted"/>
<keyword evidence="1" id="KW-0472">Membrane</keyword>
<keyword evidence="1" id="KW-1133">Transmembrane helix</keyword>
<protein>
    <submittedName>
        <fullName evidence="2">Uncharacterized protein</fullName>
    </submittedName>
</protein>
<comment type="caution">
    <text evidence="2">The sequence shown here is derived from an EMBL/GenBank/DDBJ whole genome shotgun (WGS) entry which is preliminary data.</text>
</comment>
<accession>A0ABS1LCR7</accession>